<proteinExistence type="predicted"/>
<reference evidence="1" key="1">
    <citation type="journal article" date="2014" name="Front. Microbiol.">
        <title>High frequency of phylogenetically diverse reductive dehalogenase-homologous genes in deep subseafloor sedimentary metagenomes.</title>
        <authorList>
            <person name="Kawai M."/>
            <person name="Futagami T."/>
            <person name="Toyoda A."/>
            <person name="Takaki Y."/>
            <person name="Nishi S."/>
            <person name="Hori S."/>
            <person name="Arai W."/>
            <person name="Tsubouchi T."/>
            <person name="Morono Y."/>
            <person name="Uchiyama I."/>
            <person name="Ito T."/>
            <person name="Fujiyama A."/>
            <person name="Inagaki F."/>
            <person name="Takami H."/>
        </authorList>
    </citation>
    <scope>NUCLEOTIDE SEQUENCE</scope>
    <source>
        <strain evidence="1">Expedition CK06-06</strain>
    </source>
</reference>
<dbReference type="EMBL" id="BARW01017367">
    <property type="protein sequence ID" value="GAJ01422.1"/>
    <property type="molecule type" value="Genomic_DNA"/>
</dbReference>
<name>X1UCX8_9ZZZZ</name>
<gene>
    <name evidence="1" type="ORF">S12H4_30022</name>
</gene>
<organism evidence="1">
    <name type="scientific">marine sediment metagenome</name>
    <dbReference type="NCBI Taxonomy" id="412755"/>
    <lineage>
        <taxon>unclassified sequences</taxon>
        <taxon>metagenomes</taxon>
        <taxon>ecological metagenomes</taxon>
    </lineage>
</organism>
<accession>X1UCX8</accession>
<evidence type="ECO:0000313" key="1">
    <source>
        <dbReference type="EMBL" id="GAJ01422.1"/>
    </source>
</evidence>
<feature type="non-terminal residue" evidence="1">
    <location>
        <position position="1"/>
    </location>
</feature>
<comment type="caution">
    <text evidence="1">The sequence shown here is derived from an EMBL/GenBank/DDBJ whole genome shotgun (WGS) entry which is preliminary data.</text>
</comment>
<protein>
    <submittedName>
        <fullName evidence="1">Uncharacterized protein</fullName>
    </submittedName>
</protein>
<sequence>PRTPTNFKYTILNMISVFSKLVNVGRPPTDYDPGGGTDLGSWNMKGLGYTHPHLFYI</sequence>
<dbReference type="AlphaFoldDB" id="X1UCX8"/>